<dbReference type="InterPro" id="IPR011990">
    <property type="entry name" value="TPR-like_helical_dom_sf"/>
</dbReference>
<keyword evidence="2" id="KW-1133">Transmembrane helix</keyword>
<dbReference type="OrthoDB" id="1723294at2"/>
<dbReference type="Gene3D" id="1.25.40.10">
    <property type="entry name" value="Tetratricopeptide repeat domain"/>
    <property type="match status" value="1"/>
</dbReference>
<accession>A0A1Q8R3A3</accession>
<evidence type="ECO:0000256" key="2">
    <source>
        <dbReference type="SAM" id="Phobius"/>
    </source>
</evidence>
<dbReference type="SUPFAM" id="SSF48452">
    <property type="entry name" value="TPR-like"/>
    <property type="match status" value="1"/>
</dbReference>
<organism evidence="3 4">
    <name type="scientific">Desulfosporosinus metallidurans</name>
    <dbReference type="NCBI Taxonomy" id="1888891"/>
    <lineage>
        <taxon>Bacteria</taxon>
        <taxon>Bacillati</taxon>
        <taxon>Bacillota</taxon>
        <taxon>Clostridia</taxon>
        <taxon>Eubacteriales</taxon>
        <taxon>Desulfitobacteriaceae</taxon>
        <taxon>Desulfosporosinus</taxon>
    </lineage>
</organism>
<feature type="transmembrane region" description="Helical" evidence="2">
    <location>
        <begin position="12"/>
        <end position="31"/>
    </location>
</feature>
<name>A0A1Q8R3A3_9FIRM</name>
<feature type="compositionally biased region" description="Polar residues" evidence="1">
    <location>
        <begin position="197"/>
        <end position="218"/>
    </location>
</feature>
<dbReference type="RefSeq" id="WP_075362998.1">
    <property type="nucleotide sequence ID" value="NZ_MLBF01000001.1"/>
</dbReference>
<evidence type="ECO:0000313" key="3">
    <source>
        <dbReference type="EMBL" id="OLN33981.1"/>
    </source>
</evidence>
<sequence length="231" mass="24795">MKKKQQRIFATILAVFISVALIGSAVVGYFVSGGIPSTDSSGSKQTTSAAENYQAQKVRIEAMTQQAKADPSNVQLQITLGNEYYDAGVAAQEVAPTEVQGNFKHAIEAYQIVLKTNKDPNIMVDMATAAFYSGEDDLADKTYKEALILKPDSYNALGNYGIFLSQAKKDWAGALTQWQKAQTLAQNSADKDRMKSLISQAESQLKGNPATNGLSNPNPALKNGVANPVTP</sequence>
<keyword evidence="2" id="KW-0812">Transmembrane</keyword>
<comment type="caution">
    <text evidence="3">The sequence shown here is derived from an EMBL/GenBank/DDBJ whole genome shotgun (WGS) entry which is preliminary data.</text>
</comment>
<dbReference type="Proteomes" id="UP000186102">
    <property type="component" value="Unassembled WGS sequence"/>
</dbReference>
<protein>
    <submittedName>
        <fullName evidence="3">Uncharacterized protein</fullName>
    </submittedName>
</protein>
<proteinExistence type="predicted"/>
<keyword evidence="4" id="KW-1185">Reference proteome</keyword>
<dbReference type="AlphaFoldDB" id="A0A1Q8R3A3"/>
<feature type="region of interest" description="Disordered" evidence="1">
    <location>
        <begin position="195"/>
        <end position="231"/>
    </location>
</feature>
<keyword evidence="2" id="KW-0472">Membrane</keyword>
<evidence type="ECO:0000256" key="1">
    <source>
        <dbReference type="SAM" id="MobiDB-lite"/>
    </source>
</evidence>
<gene>
    <name evidence="3" type="ORF">DSOL_0159</name>
</gene>
<evidence type="ECO:0000313" key="4">
    <source>
        <dbReference type="Proteomes" id="UP000186102"/>
    </source>
</evidence>
<dbReference type="STRING" id="1888891.DSOL_0159"/>
<dbReference type="EMBL" id="MLBF01000001">
    <property type="protein sequence ID" value="OLN33981.1"/>
    <property type="molecule type" value="Genomic_DNA"/>
</dbReference>
<reference evidence="3 4" key="1">
    <citation type="submission" date="2016-09" db="EMBL/GenBank/DDBJ databases">
        <title>Complete genome of Desulfosporosinus sp. OL.</title>
        <authorList>
            <person name="Mardanov A."/>
            <person name="Beletsky A."/>
            <person name="Panova A."/>
            <person name="Karnachuk O."/>
            <person name="Ravin N."/>
        </authorList>
    </citation>
    <scope>NUCLEOTIDE SEQUENCE [LARGE SCALE GENOMIC DNA]</scope>
    <source>
        <strain evidence="3 4">OL</strain>
    </source>
</reference>